<comment type="function">
    <text evidence="4">E3 ubiquitin-protein ligase that mediates ubiquitination and subsequent proteasomal degradation of target proteins. E3 ubiquitin ligases accept ubiquitin from an E2 ubiquitin-conjugating enzyme in the form of a thioester and then directly transfers the ubiquitin to targeted substrates. It probably triggers the ubiquitin-mediated degradation of different substrates.</text>
</comment>
<evidence type="ECO:0000313" key="8">
    <source>
        <dbReference type="Proteomes" id="UP000436088"/>
    </source>
</evidence>
<dbReference type="InterPro" id="IPR013083">
    <property type="entry name" value="Znf_RING/FYVE/PHD"/>
</dbReference>
<organism evidence="7 8">
    <name type="scientific">Hibiscus syriacus</name>
    <name type="common">Rose of Sharon</name>
    <dbReference type="NCBI Taxonomy" id="106335"/>
    <lineage>
        <taxon>Eukaryota</taxon>
        <taxon>Viridiplantae</taxon>
        <taxon>Streptophyta</taxon>
        <taxon>Embryophyta</taxon>
        <taxon>Tracheophyta</taxon>
        <taxon>Spermatophyta</taxon>
        <taxon>Magnoliopsida</taxon>
        <taxon>eudicotyledons</taxon>
        <taxon>Gunneridae</taxon>
        <taxon>Pentapetalae</taxon>
        <taxon>rosids</taxon>
        <taxon>malvids</taxon>
        <taxon>Malvales</taxon>
        <taxon>Malvaceae</taxon>
        <taxon>Malvoideae</taxon>
        <taxon>Hibiscus</taxon>
    </lineage>
</organism>
<proteinExistence type="predicted"/>
<reference evidence="7" key="1">
    <citation type="submission" date="2019-09" db="EMBL/GenBank/DDBJ databases">
        <title>Draft genome information of white flower Hibiscus syriacus.</title>
        <authorList>
            <person name="Kim Y.-M."/>
        </authorList>
    </citation>
    <scope>NUCLEOTIDE SEQUENCE [LARGE SCALE GENOMIC DNA]</scope>
    <source>
        <strain evidence="7">YM2019G1</strain>
    </source>
</reference>
<dbReference type="Gene3D" id="3.30.40.10">
    <property type="entry name" value="Zinc/RING finger domain, C3HC4 (zinc finger)"/>
    <property type="match status" value="1"/>
</dbReference>
<dbReference type="InterPro" id="IPR013010">
    <property type="entry name" value="Znf_SIAH"/>
</dbReference>
<dbReference type="UniPathway" id="UPA00143"/>
<keyword evidence="1" id="KW-0479">Metal-binding</keyword>
<dbReference type="GO" id="GO:0008270">
    <property type="term" value="F:zinc ion binding"/>
    <property type="evidence" value="ECO:0007669"/>
    <property type="project" value="UniProtKB-KW"/>
</dbReference>
<name>A0A6A2ZST9_HIBSY</name>
<accession>A0A6A2ZST9</accession>
<dbReference type="PANTHER" id="PTHR46632:SF16">
    <property type="entry name" value="E3 UBIQUITIN-PROTEIN LIGASE SINA-LIKE 10"/>
    <property type="match status" value="1"/>
</dbReference>
<dbReference type="AlphaFoldDB" id="A0A6A2ZST9"/>
<evidence type="ECO:0000256" key="4">
    <source>
        <dbReference type="ARBA" id="ARBA00024004"/>
    </source>
</evidence>
<keyword evidence="3" id="KW-0862">Zinc</keyword>
<evidence type="ECO:0000313" key="7">
    <source>
        <dbReference type="EMBL" id="KAE8694487.1"/>
    </source>
</evidence>
<dbReference type="Proteomes" id="UP000436088">
    <property type="component" value="Unassembled WGS sequence"/>
</dbReference>
<gene>
    <name evidence="7" type="ORF">F3Y22_tig00110783pilonHSYRG00344</name>
</gene>
<dbReference type="SUPFAM" id="SSF49599">
    <property type="entry name" value="TRAF domain-like"/>
    <property type="match status" value="1"/>
</dbReference>
<dbReference type="PANTHER" id="PTHR46632">
    <property type="entry name" value="E3 UBIQUITIN-PROTEIN LIGASE SINA-LIKE 4"/>
    <property type="match status" value="1"/>
</dbReference>
<keyword evidence="8" id="KW-1185">Reference proteome</keyword>
<comment type="caution">
    <text evidence="7">The sequence shown here is derived from an EMBL/GenBank/DDBJ whole genome shotgun (WGS) entry which is preliminary data.</text>
</comment>
<evidence type="ECO:0000256" key="2">
    <source>
        <dbReference type="ARBA" id="ARBA00022771"/>
    </source>
</evidence>
<dbReference type="GO" id="GO:0016567">
    <property type="term" value="P:protein ubiquitination"/>
    <property type="evidence" value="ECO:0007669"/>
    <property type="project" value="UniProtKB-UniPathway"/>
</dbReference>
<evidence type="ECO:0000259" key="6">
    <source>
        <dbReference type="PROSITE" id="PS51081"/>
    </source>
</evidence>
<dbReference type="Pfam" id="PF21361">
    <property type="entry name" value="Sina_ZnF"/>
    <property type="match status" value="1"/>
</dbReference>
<dbReference type="PROSITE" id="PS51081">
    <property type="entry name" value="ZF_SIAH"/>
    <property type="match status" value="1"/>
</dbReference>
<dbReference type="EMBL" id="VEPZ02001110">
    <property type="protein sequence ID" value="KAE8694487.1"/>
    <property type="molecule type" value="Genomic_DNA"/>
</dbReference>
<keyword evidence="2 5" id="KW-0863">Zinc-finger</keyword>
<dbReference type="InterPro" id="IPR044286">
    <property type="entry name" value="SINL_plant"/>
</dbReference>
<protein>
    <submittedName>
        <fullName evidence="7">Detected protein of confused Function</fullName>
    </submittedName>
</protein>
<feature type="domain" description="SIAH-type" evidence="6">
    <location>
        <begin position="1"/>
        <end position="51"/>
    </location>
</feature>
<evidence type="ECO:0000256" key="3">
    <source>
        <dbReference type="ARBA" id="ARBA00022833"/>
    </source>
</evidence>
<evidence type="ECO:0000256" key="5">
    <source>
        <dbReference type="PROSITE-ProRule" id="PRU00455"/>
    </source>
</evidence>
<evidence type="ECO:0000256" key="1">
    <source>
        <dbReference type="ARBA" id="ARBA00022723"/>
    </source>
</evidence>
<sequence length="170" mass="19539">MAYGCREAVSYSKKQEHEKWCPFVPCSCPIAYCNFEGSLEQLRRHFNDKHKKSAKGFIYNRPVSITLGVDEKFLILREETDGSLFILSNKVETLGNVITLSQIGPFMEIRSSYELTVKDEVDRRCTLRLQSLMRSTPKWVDSPASVGFLLVPSQFSCNSRQLKFILRFPS</sequence>